<evidence type="ECO:0000256" key="1">
    <source>
        <dbReference type="SAM" id="SignalP"/>
    </source>
</evidence>
<comment type="caution">
    <text evidence="2">The sequence shown here is derived from an EMBL/GenBank/DDBJ whole genome shotgun (WGS) entry which is preliminary data.</text>
</comment>
<keyword evidence="3" id="KW-1185">Reference proteome</keyword>
<protein>
    <recommendedName>
        <fullName evidence="4">Secreted protein</fullName>
    </recommendedName>
</protein>
<proteinExistence type="predicted"/>
<name>A0ABU0ERA8_9PSEU</name>
<evidence type="ECO:0000313" key="2">
    <source>
        <dbReference type="EMBL" id="MDQ0377819.1"/>
    </source>
</evidence>
<feature type="chain" id="PRO_5045645438" description="Secreted protein" evidence="1">
    <location>
        <begin position="22"/>
        <end position="125"/>
    </location>
</feature>
<gene>
    <name evidence="2" type="ORF">FB470_001813</name>
</gene>
<reference evidence="2 3" key="1">
    <citation type="submission" date="2023-07" db="EMBL/GenBank/DDBJ databases">
        <title>Sequencing the genomes of 1000 actinobacteria strains.</title>
        <authorList>
            <person name="Klenk H.-P."/>
        </authorList>
    </citation>
    <scope>NUCLEOTIDE SEQUENCE [LARGE SCALE GENOMIC DNA]</scope>
    <source>
        <strain evidence="2 3">DSM 45805</strain>
    </source>
</reference>
<evidence type="ECO:0008006" key="4">
    <source>
        <dbReference type="Google" id="ProtNLM"/>
    </source>
</evidence>
<dbReference type="EMBL" id="JAUSUT010000001">
    <property type="protein sequence ID" value="MDQ0377819.1"/>
    <property type="molecule type" value="Genomic_DNA"/>
</dbReference>
<sequence length="125" mass="13033">MLGVMVLAAGGVLASAGSASAIVEPPAGGWDHTWSAYGATVYVEEHDDIISLCDSSANGHAATARVEWLYPSGNAYWMVPAKGGNGTCSTQKASTGANLPEGETIYLEFSGDGTNYRKVSFFNDH</sequence>
<dbReference type="RefSeq" id="WP_306990384.1">
    <property type="nucleotide sequence ID" value="NZ_JAUSUT010000001.1"/>
</dbReference>
<feature type="signal peptide" evidence="1">
    <location>
        <begin position="1"/>
        <end position="21"/>
    </location>
</feature>
<accession>A0ABU0ERA8</accession>
<organism evidence="2 3">
    <name type="scientific">Amycolatopsis thermophila</name>
    <dbReference type="NCBI Taxonomy" id="206084"/>
    <lineage>
        <taxon>Bacteria</taxon>
        <taxon>Bacillati</taxon>
        <taxon>Actinomycetota</taxon>
        <taxon>Actinomycetes</taxon>
        <taxon>Pseudonocardiales</taxon>
        <taxon>Pseudonocardiaceae</taxon>
        <taxon>Amycolatopsis</taxon>
    </lineage>
</organism>
<evidence type="ECO:0000313" key="3">
    <source>
        <dbReference type="Proteomes" id="UP001229651"/>
    </source>
</evidence>
<keyword evidence="1" id="KW-0732">Signal</keyword>
<dbReference type="Proteomes" id="UP001229651">
    <property type="component" value="Unassembled WGS sequence"/>
</dbReference>